<keyword evidence="3" id="KW-1185">Reference proteome</keyword>
<dbReference type="AlphaFoldDB" id="A0A3S5B994"/>
<proteinExistence type="predicted"/>
<dbReference type="Proteomes" id="UP000784294">
    <property type="component" value="Unassembled WGS sequence"/>
</dbReference>
<name>A0A3S5B994_9PLAT</name>
<protein>
    <submittedName>
        <fullName evidence="2">Uncharacterized protein</fullName>
    </submittedName>
</protein>
<evidence type="ECO:0000313" key="2">
    <source>
        <dbReference type="EMBL" id="VEL40128.1"/>
    </source>
</evidence>
<dbReference type="EMBL" id="CAAALY010263786">
    <property type="protein sequence ID" value="VEL40128.1"/>
    <property type="molecule type" value="Genomic_DNA"/>
</dbReference>
<accession>A0A3S5B994</accession>
<evidence type="ECO:0000256" key="1">
    <source>
        <dbReference type="SAM" id="MobiDB-lite"/>
    </source>
</evidence>
<evidence type="ECO:0000313" key="3">
    <source>
        <dbReference type="Proteomes" id="UP000784294"/>
    </source>
</evidence>
<sequence>MSNVKAIFDAVQLVKPALALFSDQGGDDVGVKRVRKKGRSESSRIPHWLNLSSAHQPGNTMLPTQGSGRIEIFSFSTLAIRQVAQATIGTGFIPLCLIIKQINLTSYLYPTLPPSFDTCTPVGIAFVAQHLPTCLVLTCTHRILVLDPAQRMDGSQAASVGLRRSCCRQPEGPGPGAKSGLGVAKARRPDTINQLEAADIRQLSTTGGETEDLDTRLSPGGPRQSSASAQLAGTRAQLLAVGVPHVVGRICRHMKELRSSREWRRQPAKLCNLREVHSARRIKHC</sequence>
<reference evidence="2" key="1">
    <citation type="submission" date="2018-11" db="EMBL/GenBank/DDBJ databases">
        <authorList>
            <consortium name="Pathogen Informatics"/>
        </authorList>
    </citation>
    <scope>NUCLEOTIDE SEQUENCE</scope>
</reference>
<comment type="caution">
    <text evidence="2">The sequence shown here is derived from an EMBL/GenBank/DDBJ whole genome shotgun (WGS) entry which is preliminary data.</text>
</comment>
<gene>
    <name evidence="2" type="ORF">PXEA_LOCUS33568</name>
</gene>
<organism evidence="2 3">
    <name type="scientific">Protopolystoma xenopodis</name>
    <dbReference type="NCBI Taxonomy" id="117903"/>
    <lineage>
        <taxon>Eukaryota</taxon>
        <taxon>Metazoa</taxon>
        <taxon>Spiralia</taxon>
        <taxon>Lophotrochozoa</taxon>
        <taxon>Platyhelminthes</taxon>
        <taxon>Monogenea</taxon>
        <taxon>Polyopisthocotylea</taxon>
        <taxon>Polystomatidea</taxon>
        <taxon>Polystomatidae</taxon>
        <taxon>Protopolystoma</taxon>
    </lineage>
</organism>
<feature type="region of interest" description="Disordered" evidence="1">
    <location>
        <begin position="203"/>
        <end position="229"/>
    </location>
</feature>